<evidence type="ECO:0000313" key="2">
    <source>
        <dbReference type="EMBL" id="ADJ64160.1"/>
    </source>
</evidence>
<dbReference type="AlphaFoldDB" id="D8IXQ8"/>
<protein>
    <submittedName>
        <fullName evidence="2">Uncharacterized protein</fullName>
    </submittedName>
</protein>
<feature type="compositionally biased region" description="Low complexity" evidence="1">
    <location>
        <begin position="87"/>
        <end position="102"/>
    </location>
</feature>
<sequence>MFFKVPAGIVTAAGQFSCMVWANRAVPAGKRNAPGREPGRIGHHCIGLPLQQQTGWRIGQPASGAPEGAHDDQQDHRAQRGRDDGGQDAAPHGDAQQAGQPAADDRADDTDEDVGQQAEAAALDQHAGQPASNRTDDQPCNESVFHDLPFPVVMGMSRVDCFSATATQGGQRMRSW</sequence>
<feature type="compositionally biased region" description="Polar residues" evidence="1">
    <location>
        <begin position="130"/>
        <end position="141"/>
    </location>
</feature>
<feature type="region of interest" description="Disordered" evidence="1">
    <location>
        <begin position="57"/>
        <end position="142"/>
    </location>
</feature>
<name>D8IXQ8_HERSS</name>
<feature type="compositionally biased region" description="Basic and acidic residues" evidence="1">
    <location>
        <begin position="68"/>
        <end position="85"/>
    </location>
</feature>
<dbReference type="EMBL" id="CP002039">
    <property type="protein sequence ID" value="ADJ64160.1"/>
    <property type="molecule type" value="Genomic_DNA"/>
</dbReference>
<organism evidence="2 3">
    <name type="scientific">Herbaspirillum seropedicae (strain SmR1)</name>
    <dbReference type="NCBI Taxonomy" id="757424"/>
    <lineage>
        <taxon>Bacteria</taxon>
        <taxon>Pseudomonadati</taxon>
        <taxon>Pseudomonadota</taxon>
        <taxon>Betaproteobacteria</taxon>
        <taxon>Burkholderiales</taxon>
        <taxon>Oxalobacteraceae</taxon>
        <taxon>Herbaspirillum</taxon>
    </lineage>
</organism>
<proteinExistence type="predicted"/>
<evidence type="ECO:0000256" key="1">
    <source>
        <dbReference type="SAM" id="MobiDB-lite"/>
    </source>
</evidence>
<dbReference type="KEGG" id="hse:Hsero_2664"/>
<dbReference type="HOGENOM" id="CLU_1523138_0_0_4"/>
<gene>
    <name evidence="2" type="ordered locus">Hsero_2664</name>
</gene>
<keyword evidence="3" id="KW-1185">Reference proteome</keyword>
<dbReference type="Proteomes" id="UP000000329">
    <property type="component" value="Chromosome"/>
</dbReference>
<accession>D8IXQ8</accession>
<reference evidence="2 3" key="1">
    <citation type="submission" date="2010-04" db="EMBL/GenBank/DDBJ databases">
        <title>The genome of Herbaspirillum seropedicae SmR1, an endophytic, nitrogen-fixing, plant-growth promoting beta-Proteobacteria.</title>
        <authorList>
            <person name="Pedrosa F.O."/>
            <person name="Monteiro R.A."/>
            <person name="Wassem R."/>
            <person name="Cruz L.M."/>
            <person name="Ayub R.A."/>
            <person name="Colauto N.B."/>
            <person name="Fernandez M.A."/>
            <person name="Fungaro M.H.P."/>
            <person name="Grisard E.C."/>
            <person name="Hungria M."/>
            <person name="Madeira H.M.F."/>
            <person name="Nodari R.O."/>
            <person name="Osaku C.A."/>
            <person name="Petzl-Erler M.L."/>
            <person name="Terenzi H."/>
            <person name="Vieira L.G.E."/>
            <person name="Almeida M.I.M."/>
            <person name="Alves L.R."/>
            <person name="Arantes O.M.N."/>
            <person name="Balsanelli E."/>
            <person name="Barcellos F.G."/>
            <person name="Baura V.A."/>
            <person name="Binde D.R."/>
            <person name="Campo R.J."/>
            <person name="Chubatsu L.S."/>
            <person name="Chueire L.M.O."/>
            <person name="Ciferri R.R."/>
            <person name="Correa L.C."/>
            <person name="da Conceicao Silva J.L."/>
            <person name="Dabul A.N.G."/>
            <person name="Dambros B.P."/>
            <person name="Faoro H."/>
            <person name="Favetti A."/>
            <person name="Friedermann G."/>
            <person name="Furlaneto M.C."/>
            <person name="Gasques L.S."/>
            <person name="Gimenes C.C.T."/>
            <person name="Gioppo N.M.R."/>
            <person name="Glienke-Blanco C."/>
            <person name="Godoy L.P."/>
            <person name="Guerra M.P."/>
            <person name="Karp S."/>
            <person name="Kava-Cordeiro V."/>
            <person name="Margarido V.P."/>
            <person name="Mathioni S.M."/>
            <person name="Menck-Soares M.A."/>
            <person name="Murace N.K."/>
            <person name="Nicolas M.F."/>
            <person name="Oliveira C.E.C."/>
            <person name="Pagnan N.A.B."/>
            <person name="Pamphile J.A."/>
            <person name="Patussi E.V."/>
            <person name="Pereira L.F.P."/>
            <person name="Pereira-Ferrari L."/>
            <person name="Pinto F.G.S."/>
            <person name="Precoma C."/>
            <person name="Prioli A.J."/>
            <person name="Prioli S.M.A.P."/>
            <person name="Raittz R.T."/>
            <person name="Ramos H.J.O."/>
            <person name="Ribeiro E.M.S.F."/>
            <person name="Rigo L.U."/>
            <person name="Rocha C.L.M.S.C."/>
            <person name="Rocha S.N."/>
            <person name="Santos K."/>
            <person name="Satori D."/>
            <person name="Silva A.G."/>
            <person name="Simao R.C.G."/>
            <person name="Soares M.A.M."/>
            <person name="Souza E.M."/>
            <person name="Steffens M.B.R."/>
            <person name="Steindel M."/>
            <person name="Tadra-Sfeir M.Z."/>
            <person name="Takahashi E.K."/>
            <person name="Torres R.A."/>
            <person name="Valle J.S."/>
            <person name="Vernal J.I."/>
            <person name="Vilas-Boas L.A."/>
            <person name="Watanabe M.A.E."/>
            <person name="Weiss V.A."/>
            <person name="Yates M.A."/>
            <person name="Souza E.M."/>
        </authorList>
    </citation>
    <scope>NUCLEOTIDE SEQUENCE [LARGE SCALE GENOMIC DNA]</scope>
    <source>
        <strain evidence="2 3">SmR1</strain>
    </source>
</reference>
<evidence type="ECO:0000313" key="3">
    <source>
        <dbReference type="Proteomes" id="UP000000329"/>
    </source>
</evidence>